<evidence type="ECO:0008006" key="4">
    <source>
        <dbReference type="Google" id="ProtNLM"/>
    </source>
</evidence>
<dbReference type="PROSITE" id="PS51257">
    <property type="entry name" value="PROKAR_LIPOPROTEIN"/>
    <property type="match status" value="1"/>
</dbReference>
<dbReference type="AlphaFoldDB" id="A0A7H2V796"/>
<reference evidence="3" key="1">
    <citation type="submission" date="2020-09" db="EMBL/GenBank/DDBJ databases">
        <title>Clinical and molecular characterization of Acinetobacter seifertii in Taiwan.</title>
        <authorList>
            <person name="Li L.-H."/>
            <person name="Yang Y.-S."/>
            <person name="Sun J.-R."/>
            <person name="Huang T.-W."/>
            <person name="Huang W.-C."/>
            <person name="Wang Y.-C."/>
            <person name="Kuo T.-H."/>
            <person name="Kuo S.-C."/>
            <person name="Chen T.-L."/>
        </authorList>
    </citation>
    <scope>NUCLEOTIDE SEQUENCE [LARGE SCALE GENOMIC DNA]</scope>
    <source>
        <strain evidence="3">AS39</strain>
    </source>
</reference>
<keyword evidence="1" id="KW-0732">Signal</keyword>
<protein>
    <recommendedName>
        <fullName evidence="4">DUF3828 domain-containing protein</fullName>
    </recommendedName>
</protein>
<feature type="chain" id="PRO_5028889743" description="DUF3828 domain-containing protein" evidence="1">
    <location>
        <begin position="21"/>
        <end position="152"/>
    </location>
</feature>
<organism evidence="2 3">
    <name type="scientific">Acinetobacter seifertii</name>
    <dbReference type="NCBI Taxonomy" id="1530123"/>
    <lineage>
        <taxon>Bacteria</taxon>
        <taxon>Pseudomonadati</taxon>
        <taxon>Pseudomonadota</taxon>
        <taxon>Gammaproteobacteria</taxon>
        <taxon>Moraxellales</taxon>
        <taxon>Moraxellaceae</taxon>
        <taxon>Acinetobacter</taxon>
        <taxon>Acinetobacter calcoaceticus/baumannii complex</taxon>
    </lineage>
</organism>
<evidence type="ECO:0000313" key="2">
    <source>
        <dbReference type="EMBL" id="QNX72229.1"/>
    </source>
</evidence>
<accession>A0A7H2V796</accession>
<dbReference type="Proteomes" id="UP000516666">
    <property type="component" value="Chromosome"/>
</dbReference>
<evidence type="ECO:0000256" key="1">
    <source>
        <dbReference type="SAM" id="SignalP"/>
    </source>
</evidence>
<sequence>MQLKLFVLIFLGILSGCVSANNDEKCFKDSKSLITNLYKTFPVDGNKIVESADKKTISKFFNNQLTTMLLNDYKCRGKSNGVCNIDFNILNNSQDDLGKFNILQATNNIVTVKFDTPTHGEFIDFLIESKGECKVIKNIQYNNANLLDLLRK</sequence>
<proteinExistence type="predicted"/>
<evidence type="ECO:0000313" key="3">
    <source>
        <dbReference type="Proteomes" id="UP000516666"/>
    </source>
</evidence>
<dbReference type="EMBL" id="CP061646">
    <property type="protein sequence ID" value="QNX72229.1"/>
    <property type="molecule type" value="Genomic_DNA"/>
</dbReference>
<reference evidence="2 3" key="2">
    <citation type="submission" date="2020-09" db="EMBL/GenBank/DDBJ databases">
        <authorList>
            <person name="Chen F.-J."/>
            <person name="Lee Y.-T."/>
        </authorList>
    </citation>
    <scope>NUCLEOTIDE SEQUENCE [LARGE SCALE GENOMIC DNA]</scope>
    <source>
        <strain evidence="2 3">AS39</strain>
    </source>
</reference>
<feature type="signal peptide" evidence="1">
    <location>
        <begin position="1"/>
        <end position="20"/>
    </location>
</feature>
<gene>
    <name evidence="2" type="ORF">IC776_17805</name>
</gene>
<dbReference type="RefSeq" id="WP_191012322.1">
    <property type="nucleotide sequence ID" value="NZ_CP061646.1"/>
</dbReference>
<name>A0A7H2V796_9GAMM</name>